<evidence type="ECO:0000313" key="2">
    <source>
        <dbReference type="Proteomes" id="UP000298656"/>
    </source>
</evidence>
<dbReference type="Pfam" id="PF21716">
    <property type="entry name" value="dnstrm_HI1420"/>
    <property type="match status" value="1"/>
</dbReference>
<dbReference type="OrthoDB" id="9798416at2"/>
<evidence type="ECO:0000313" key="1">
    <source>
        <dbReference type="EMBL" id="QCP48599.1"/>
    </source>
</evidence>
<organism evidence="1 2">
    <name type="scientific">Trinickia violacea</name>
    <dbReference type="NCBI Taxonomy" id="2571746"/>
    <lineage>
        <taxon>Bacteria</taxon>
        <taxon>Pseudomonadati</taxon>
        <taxon>Pseudomonadota</taxon>
        <taxon>Betaproteobacteria</taxon>
        <taxon>Burkholderiales</taxon>
        <taxon>Burkholderiaceae</taxon>
        <taxon>Trinickia</taxon>
    </lineage>
</organism>
<dbReference type="Proteomes" id="UP000298656">
    <property type="component" value="Chromosome 1"/>
</dbReference>
<dbReference type="KEGG" id="tvl:FAZ95_04990"/>
<name>A0A4P8IRR7_9BURK</name>
<dbReference type="PANTHER" id="PTHR40275">
    <property type="entry name" value="SSL7038 PROTEIN"/>
    <property type="match status" value="1"/>
</dbReference>
<dbReference type="GO" id="GO:0003677">
    <property type="term" value="F:DNA binding"/>
    <property type="evidence" value="ECO:0007669"/>
    <property type="project" value="InterPro"/>
</dbReference>
<dbReference type="PANTHER" id="PTHR40275:SF1">
    <property type="entry name" value="SSL7038 PROTEIN"/>
    <property type="match status" value="1"/>
</dbReference>
<dbReference type="InterPro" id="IPR010982">
    <property type="entry name" value="Lambda_DNA-bd_dom_sf"/>
</dbReference>
<dbReference type="SUPFAM" id="SSF47413">
    <property type="entry name" value="lambda repressor-like DNA-binding domains"/>
    <property type="match status" value="1"/>
</dbReference>
<proteinExistence type="predicted"/>
<reference evidence="1 2" key="1">
    <citation type="submission" date="2019-05" db="EMBL/GenBank/DDBJ databases">
        <title>Burkholderia sp. DHOD12, isolated from subtropical forest soil.</title>
        <authorList>
            <person name="Gao Z.-H."/>
            <person name="Qiu L.-H."/>
        </authorList>
    </citation>
    <scope>NUCLEOTIDE SEQUENCE [LARGE SCALE GENOMIC DNA]</scope>
    <source>
        <strain evidence="1 2">DHOD12</strain>
    </source>
</reference>
<dbReference type="EMBL" id="CP040077">
    <property type="protein sequence ID" value="QCP48599.1"/>
    <property type="molecule type" value="Genomic_DNA"/>
</dbReference>
<accession>A0A4P8IRR7</accession>
<protein>
    <submittedName>
        <fullName evidence="1">Putative addiction module antidote protein</fullName>
    </submittedName>
</protein>
<sequence>MSKVNVSRFDAAEYLDSEAAIAAYLNAALEENDPDLLLAAIADVAKARGISKVAADAGLGRESLYKTLAPGSKPRLDTVFKLLQALGIRLNAVPGSAAHSSHS</sequence>
<gene>
    <name evidence="1" type="ORF">FAZ95_04990</name>
</gene>
<dbReference type="RefSeq" id="WP_137331437.1">
    <property type="nucleotide sequence ID" value="NZ_CP040077.1"/>
</dbReference>
<dbReference type="NCBIfam" id="TIGR02684">
    <property type="entry name" value="dnstrm_HI1420"/>
    <property type="match status" value="1"/>
</dbReference>
<dbReference type="AlphaFoldDB" id="A0A4P8IRR7"/>
<keyword evidence="2" id="KW-1185">Reference proteome</keyword>
<dbReference type="InterPro" id="IPR014057">
    <property type="entry name" value="HI1420"/>
</dbReference>